<dbReference type="EMBL" id="BARS01028709">
    <property type="protein sequence ID" value="GAG11582.1"/>
    <property type="molecule type" value="Genomic_DNA"/>
</dbReference>
<evidence type="ECO:0000313" key="1">
    <source>
        <dbReference type="EMBL" id="GAG11582.1"/>
    </source>
</evidence>
<reference evidence="1" key="1">
    <citation type="journal article" date="2014" name="Front. Microbiol.">
        <title>High frequency of phylogenetically diverse reductive dehalogenase-homologous genes in deep subseafloor sedimentary metagenomes.</title>
        <authorList>
            <person name="Kawai M."/>
            <person name="Futagami T."/>
            <person name="Toyoda A."/>
            <person name="Takaki Y."/>
            <person name="Nishi S."/>
            <person name="Hori S."/>
            <person name="Arai W."/>
            <person name="Tsubouchi T."/>
            <person name="Morono Y."/>
            <person name="Uchiyama I."/>
            <person name="Ito T."/>
            <person name="Fujiyama A."/>
            <person name="Inagaki F."/>
            <person name="Takami H."/>
        </authorList>
    </citation>
    <scope>NUCLEOTIDE SEQUENCE</scope>
    <source>
        <strain evidence="1">Expedition CK06-06</strain>
    </source>
</reference>
<gene>
    <name evidence="1" type="ORF">S01H1_44971</name>
</gene>
<accession>X0VK57</accession>
<sequence length="50" mass="5843">MTCNWESEHGWCQYGGRLQWLNSIEVEEGPDLITESVNIKCIDMKPRCEL</sequence>
<comment type="caution">
    <text evidence="1">The sequence shown here is derived from an EMBL/GenBank/DDBJ whole genome shotgun (WGS) entry which is preliminary data.</text>
</comment>
<dbReference type="AlphaFoldDB" id="X0VK57"/>
<protein>
    <submittedName>
        <fullName evidence="1">Uncharacterized protein</fullName>
    </submittedName>
</protein>
<organism evidence="1">
    <name type="scientific">marine sediment metagenome</name>
    <dbReference type="NCBI Taxonomy" id="412755"/>
    <lineage>
        <taxon>unclassified sequences</taxon>
        <taxon>metagenomes</taxon>
        <taxon>ecological metagenomes</taxon>
    </lineage>
</organism>
<proteinExistence type="predicted"/>
<name>X0VK57_9ZZZZ</name>